<organism evidence="1 2">
    <name type="scientific">Tsukamurella asaccharolytica</name>
    <dbReference type="NCBI Taxonomy" id="2592067"/>
    <lineage>
        <taxon>Bacteria</taxon>
        <taxon>Bacillati</taxon>
        <taxon>Actinomycetota</taxon>
        <taxon>Actinomycetes</taxon>
        <taxon>Mycobacteriales</taxon>
        <taxon>Tsukamurellaceae</taxon>
        <taxon>Tsukamurella</taxon>
    </lineage>
</organism>
<sequence length="414" mass="44842">MTAQDGDRRKALDADLLSNLDALGRDLDDIEALAAATLNDEPSDPTVRGRLADTPTGLSYLELTEYNQQRREGEGWGAPDLTDLLDAAALEQLDQWRSAQRIPWDRSDLIVVGFAGLFGALASLFDTQLDATVLKGLSQLEKTPLIRQWKKDTARLPIDHTGFKFGGPAHRGLSPGHDIGRLFSALNQIRSGTFSGTYWENGVRYTMSLSEPRSGIPFARADDPYTAIALLMKHLATDVVTTMSLPLPGWTHLRDIPNRQLRTFAHKAYAGTNTGDGLNLRTGLLTPGLGMLATEVFIRTHTHLDAYLATGDPRLAPANKAKRNEMLLAAHAAAGAVSVSKTAVTAVTSETALAVRHLNVPVLMRIGRLALQVRSDALDREATGSPSWAALLREEGATWTLPEALTIADLITST</sequence>
<evidence type="ECO:0000313" key="1">
    <source>
        <dbReference type="EMBL" id="TWS21582.1"/>
    </source>
</evidence>
<dbReference type="AlphaFoldDB" id="A0A5C5RFX9"/>
<comment type="caution">
    <text evidence="1">The sequence shown here is derived from an EMBL/GenBank/DDBJ whole genome shotgun (WGS) entry which is preliminary data.</text>
</comment>
<dbReference type="Proteomes" id="UP000317291">
    <property type="component" value="Unassembled WGS sequence"/>
</dbReference>
<keyword evidence="2" id="KW-1185">Reference proteome</keyword>
<dbReference type="OrthoDB" id="4512082at2"/>
<name>A0A5C5RFX9_9ACTN</name>
<reference evidence="1 2" key="1">
    <citation type="submission" date="2019-06" db="EMBL/GenBank/DDBJ databases">
        <title>Tsukamurella conjunctivitidis sp. nov., Tsukamurella assacharolytica sp. nov. and Tsukamurella sputae sp. nov. isolated from patients with conjunctivitis, bacteraemia (lymphoma) and respiratory infection (sputum) in Hong Kong.</title>
        <authorList>
            <person name="Teng J.L.L."/>
            <person name="Lee H.H."/>
            <person name="Fong J.Y.H."/>
            <person name="Fok K.M.N."/>
            <person name="Lau S.K.P."/>
            <person name="Woo P.C.Y."/>
        </authorList>
    </citation>
    <scope>NUCLEOTIDE SEQUENCE [LARGE SCALE GENOMIC DNA]</scope>
    <source>
        <strain evidence="1 2">HKU71</strain>
    </source>
</reference>
<gene>
    <name evidence="1" type="ORF">FK529_03075</name>
</gene>
<protein>
    <submittedName>
        <fullName evidence="1">Uncharacterized protein</fullName>
    </submittedName>
</protein>
<accession>A0A5C5RFX9</accession>
<evidence type="ECO:0000313" key="2">
    <source>
        <dbReference type="Proteomes" id="UP000317291"/>
    </source>
</evidence>
<dbReference type="EMBL" id="VIGW01000001">
    <property type="protein sequence ID" value="TWS21582.1"/>
    <property type="molecule type" value="Genomic_DNA"/>
</dbReference>
<dbReference type="RefSeq" id="WP_146559439.1">
    <property type="nucleotide sequence ID" value="NZ_VIGW01000001.1"/>
</dbReference>
<proteinExistence type="predicted"/>